<dbReference type="PANTHER" id="PTHR45228">
    <property type="entry name" value="CYCLIC DI-GMP PHOSPHODIESTERASE TM_0186-RELATED"/>
    <property type="match status" value="1"/>
</dbReference>
<dbReference type="Gene3D" id="1.10.3210.10">
    <property type="entry name" value="Hypothetical protein af1432"/>
    <property type="match status" value="1"/>
</dbReference>
<feature type="domain" description="HD-GYP" evidence="1">
    <location>
        <begin position="224"/>
        <end position="421"/>
    </location>
</feature>
<dbReference type="AlphaFoldDB" id="A0A7V3NV54"/>
<accession>A0A7V3NV54</accession>
<evidence type="ECO:0000313" key="2">
    <source>
        <dbReference type="EMBL" id="HGB35846.1"/>
    </source>
</evidence>
<dbReference type="CDD" id="cd00077">
    <property type="entry name" value="HDc"/>
    <property type="match status" value="1"/>
</dbReference>
<dbReference type="SUPFAM" id="SSF55781">
    <property type="entry name" value="GAF domain-like"/>
    <property type="match status" value="1"/>
</dbReference>
<dbReference type="InterPro" id="IPR052020">
    <property type="entry name" value="Cyclic_di-GMP/3'3'-cGAMP_PDE"/>
</dbReference>
<name>A0A7V3NV54_UNCW3</name>
<dbReference type="InterPro" id="IPR003018">
    <property type="entry name" value="GAF"/>
</dbReference>
<dbReference type="InterPro" id="IPR037522">
    <property type="entry name" value="HD_GYP_dom"/>
</dbReference>
<dbReference type="InterPro" id="IPR003607">
    <property type="entry name" value="HD/PDEase_dom"/>
</dbReference>
<reference evidence="2" key="1">
    <citation type="journal article" date="2020" name="mSystems">
        <title>Genome- and Community-Level Interaction Insights into Carbon Utilization and Element Cycling Functions of Hydrothermarchaeota in Hydrothermal Sediment.</title>
        <authorList>
            <person name="Zhou Z."/>
            <person name="Liu Y."/>
            <person name="Xu W."/>
            <person name="Pan J."/>
            <person name="Luo Z.H."/>
            <person name="Li M."/>
        </authorList>
    </citation>
    <scope>NUCLEOTIDE SEQUENCE [LARGE SCALE GENOMIC DNA]</scope>
    <source>
        <strain evidence="2">SpSt-754</strain>
    </source>
</reference>
<dbReference type="InterPro" id="IPR029016">
    <property type="entry name" value="GAF-like_dom_sf"/>
</dbReference>
<sequence length="423" mass="48288">MSRPNNNYIIFFFENFHQINDNLQSLKNQTAYVKFKYMDNSEIYKILYEIGISLSSQPDINKLLERIVDEAIELARCDGGTIYTLKDNHLIFKVAKNKVLKQQFFADDITDLFSVKKIPLSKSSLSGYSALTKEILHFPDRKSAHERGFAFDLVALSGVDYAVESSLTMPLVSSTGEVVGVLQLINAREGNKIVPFKEETIELMKFFASQAAAALQNARLMEELKEVQLESIYMLSTAAEFKDKVTGDHIKRISKVSFLIARTLQTSREFSELILYASPMHDIGKVAIPDYILNKPDRLNPQEWELMKKHVIFGAQIIGESKYPLFKMAKNIALFHHERFDGTGYPYGLSGDKIPLEARIVQVADVFDALVSERPYKSAWTFDDAADYIKDMKGQQFDPDVAKAFLDKLELIYKLYQKPEQHE</sequence>
<dbReference type="Gene3D" id="3.30.450.40">
    <property type="match status" value="1"/>
</dbReference>
<dbReference type="EMBL" id="DTGD01000110">
    <property type="protein sequence ID" value="HGB35846.1"/>
    <property type="molecule type" value="Genomic_DNA"/>
</dbReference>
<organism evidence="2">
    <name type="scientific">candidate division WOR-3 bacterium</name>
    <dbReference type="NCBI Taxonomy" id="2052148"/>
    <lineage>
        <taxon>Bacteria</taxon>
        <taxon>Bacteria division WOR-3</taxon>
    </lineage>
</organism>
<protein>
    <submittedName>
        <fullName evidence="2">HD domain-containing protein</fullName>
    </submittedName>
</protein>
<comment type="caution">
    <text evidence="2">The sequence shown here is derived from an EMBL/GenBank/DDBJ whole genome shotgun (WGS) entry which is preliminary data.</text>
</comment>
<dbReference type="SUPFAM" id="SSF109604">
    <property type="entry name" value="HD-domain/PDEase-like"/>
    <property type="match status" value="1"/>
</dbReference>
<dbReference type="Pfam" id="PF13487">
    <property type="entry name" value="HD_5"/>
    <property type="match status" value="1"/>
</dbReference>
<dbReference type="Pfam" id="PF01590">
    <property type="entry name" value="GAF"/>
    <property type="match status" value="1"/>
</dbReference>
<proteinExistence type="predicted"/>
<evidence type="ECO:0000259" key="1">
    <source>
        <dbReference type="PROSITE" id="PS51832"/>
    </source>
</evidence>
<gene>
    <name evidence="2" type="ORF">ENV38_02920</name>
</gene>
<dbReference type="SMART" id="SM00471">
    <property type="entry name" value="HDc"/>
    <property type="match status" value="1"/>
</dbReference>
<dbReference type="SMART" id="SM00065">
    <property type="entry name" value="GAF"/>
    <property type="match status" value="1"/>
</dbReference>
<dbReference type="PROSITE" id="PS51832">
    <property type="entry name" value="HD_GYP"/>
    <property type="match status" value="1"/>
</dbReference>